<feature type="compositionally biased region" description="Polar residues" evidence="1">
    <location>
        <begin position="41"/>
        <end position="53"/>
    </location>
</feature>
<keyword evidence="3" id="KW-1185">Reference proteome</keyword>
<sequence>AITRRRNAKTAAFQQPAPRSPDGSSSEADWLMDLDEDCGNESGSSSWSDADNP</sequence>
<comment type="caution">
    <text evidence="2">The sequence shown here is derived from an EMBL/GenBank/DDBJ whole genome shotgun (WGS) entry which is preliminary data.</text>
</comment>
<evidence type="ECO:0000313" key="3">
    <source>
        <dbReference type="Proteomes" id="UP001150569"/>
    </source>
</evidence>
<protein>
    <submittedName>
        <fullName evidence="2">Uncharacterized protein</fullName>
    </submittedName>
</protein>
<evidence type="ECO:0000256" key="1">
    <source>
        <dbReference type="SAM" id="MobiDB-lite"/>
    </source>
</evidence>
<gene>
    <name evidence="2" type="ORF">IWQ60_011097</name>
</gene>
<accession>A0A9W7ZP15</accession>
<reference evidence="2" key="1">
    <citation type="submission" date="2022-07" db="EMBL/GenBank/DDBJ databases">
        <title>Phylogenomic reconstructions and comparative analyses of Kickxellomycotina fungi.</title>
        <authorList>
            <person name="Reynolds N.K."/>
            <person name="Stajich J.E."/>
            <person name="Barry K."/>
            <person name="Grigoriev I.V."/>
            <person name="Crous P."/>
            <person name="Smith M.E."/>
        </authorList>
    </citation>
    <scope>NUCLEOTIDE SEQUENCE</scope>
    <source>
        <strain evidence="2">RSA 861</strain>
    </source>
</reference>
<dbReference type="EMBL" id="JANBPT010001179">
    <property type="protein sequence ID" value="KAJ1909578.1"/>
    <property type="molecule type" value="Genomic_DNA"/>
</dbReference>
<proteinExistence type="predicted"/>
<evidence type="ECO:0000313" key="2">
    <source>
        <dbReference type="EMBL" id="KAJ1909578.1"/>
    </source>
</evidence>
<organism evidence="2 3">
    <name type="scientific">Tieghemiomyces parasiticus</name>
    <dbReference type="NCBI Taxonomy" id="78921"/>
    <lineage>
        <taxon>Eukaryota</taxon>
        <taxon>Fungi</taxon>
        <taxon>Fungi incertae sedis</taxon>
        <taxon>Zoopagomycota</taxon>
        <taxon>Kickxellomycotina</taxon>
        <taxon>Dimargaritomycetes</taxon>
        <taxon>Dimargaritales</taxon>
        <taxon>Dimargaritaceae</taxon>
        <taxon>Tieghemiomyces</taxon>
    </lineage>
</organism>
<feature type="non-terminal residue" evidence="2">
    <location>
        <position position="1"/>
    </location>
</feature>
<name>A0A9W7ZP15_9FUNG</name>
<feature type="compositionally biased region" description="Acidic residues" evidence="1">
    <location>
        <begin position="30"/>
        <end position="39"/>
    </location>
</feature>
<feature type="region of interest" description="Disordered" evidence="1">
    <location>
        <begin position="1"/>
        <end position="53"/>
    </location>
</feature>
<dbReference type="AlphaFoldDB" id="A0A9W7ZP15"/>
<dbReference type="Proteomes" id="UP001150569">
    <property type="component" value="Unassembled WGS sequence"/>
</dbReference>